<dbReference type="AlphaFoldDB" id="A0A024U419"/>
<dbReference type="GO" id="GO:0005789">
    <property type="term" value="C:endoplasmic reticulum membrane"/>
    <property type="evidence" value="ECO:0007669"/>
    <property type="project" value="UniProtKB-SubCell"/>
</dbReference>
<gene>
    <name evidence="15" type="ORF">H310_07220</name>
</gene>
<dbReference type="GO" id="GO:0019432">
    <property type="term" value="P:triglyceride biosynthetic process"/>
    <property type="evidence" value="ECO:0007669"/>
    <property type="project" value="TreeGrafter"/>
</dbReference>
<dbReference type="VEuPathDB" id="FungiDB:H310_07220"/>
<organism evidence="15">
    <name type="scientific">Aphanomyces invadans</name>
    <dbReference type="NCBI Taxonomy" id="157072"/>
    <lineage>
        <taxon>Eukaryota</taxon>
        <taxon>Sar</taxon>
        <taxon>Stramenopiles</taxon>
        <taxon>Oomycota</taxon>
        <taxon>Saprolegniomycetes</taxon>
        <taxon>Saprolegniales</taxon>
        <taxon>Verrucalvaceae</taxon>
        <taxon>Aphanomyces</taxon>
    </lineage>
</organism>
<evidence type="ECO:0000256" key="2">
    <source>
        <dbReference type="ARBA" id="ARBA00004771"/>
    </source>
</evidence>
<dbReference type="GO" id="GO:0006071">
    <property type="term" value="P:glycerol metabolic process"/>
    <property type="evidence" value="ECO:0007669"/>
    <property type="project" value="UniProtKB-KW"/>
</dbReference>
<dbReference type="EMBL" id="KI913964">
    <property type="protein sequence ID" value="ETW00652.1"/>
    <property type="molecule type" value="Genomic_DNA"/>
</dbReference>
<dbReference type="PANTHER" id="PTHR12317:SF0">
    <property type="entry name" value="ACYLTRANSFERASE"/>
    <property type="match status" value="1"/>
</dbReference>
<keyword evidence="8" id="KW-0319">Glycerol metabolism</keyword>
<keyword evidence="7 14" id="KW-0812">Transmembrane</keyword>
<dbReference type="EC" id="2.3.1.-" evidence="14"/>
<evidence type="ECO:0000256" key="9">
    <source>
        <dbReference type="ARBA" id="ARBA00022824"/>
    </source>
</evidence>
<evidence type="ECO:0000313" key="15">
    <source>
        <dbReference type="EMBL" id="ETW00652.1"/>
    </source>
</evidence>
<dbReference type="STRING" id="157072.A0A024U419"/>
<dbReference type="InterPro" id="IPR007130">
    <property type="entry name" value="DAGAT"/>
</dbReference>
<dbReference type="PANTHER" id="PTHR12317">
    <property type="entry name" value="DIACYLGLYCEROL O-ACYLTRANSFERASE"/>
    <property type="match status" value="1"/>
</dbReference>
<keyword evidence="5" id="KW-0444">Lipid biosynthesis</keyword>
<protein>
    <recommendedName>
        <fullName evidence="14">Acyltransferase</fullName>
        <ecNumber evidence="14">2.3.1.-</ecNumber>
    </recommendedName>
</protein>
<keyword evidence="12 14" id="KW-0472">Membrane</keyword>
<keyword evidence="10 14" id="KW-1133">Transmembrane helix</keyword>
<evidence type="ECO:0000256" key="7">
    <source>
        <dbReference type="ARBA" id="ARBA00022692"/>
    </source>
</evidence>
<evidence type="ECO:0000256" key="11">
    <source>
        <dbReference type="ARBA" id="ARBA00023098"/>
    </source>
</evidence>
<evidence type="ECO:0000256" key="1">
    <source>
        <dbReference type="ARBA" id="ARBA00004477"/>
    </source>
</evidence>
<dbReference type="OrthoDB" id="264532at2759"/>
<evidence type="ECO:0000256" key="13">
    <source>
        <dbReference type="ARBA" id="ARBA00023315"/>
    </source>
</evidence>
<evidence type="ECO:0000256" key="4">
    <source>
        <dbReference type="ARBA" id="ARBA00005420"/>
    </source>
</evidence>
<keyword evidence="13" id="KW-0012">Acyltransferase</keyword>
<evidence type="ECO:0000256" key="6">
    <source>
        <dbReference type="ARBA" id="ARBA00022679"/>
    </source>
</evidence>
<comment type="similarity">
    <text evidence="4 14">Belongs to the diacylglycerol acyltransferase family.</text>
</comment>
<dbReference type="GeneID" id="20084270"/>
<reference evidence="15" key="1">
    <citation type="submission" date="2013-12" db="EMBL/GenBank/DDBJ databases">
        <title>The Genome Sequence of Aphanomyces invadans NJM9701.</title>
        <authorList>
            <consortium name="The Broad Institute Genomics Platform"/>
            <person name="Russ C."/>
            <person name="Tyler B."/>
            <person name="van West P."/>
            <person name="Dieguez-Uribeondo J."/>
            <person name="Young S.K."/>
            <person name="Zeng Q."/>
            <person name="Gargeya S."/>
            <person name="Fitzgerald M."/>
            <person name="Abouelleil A."/>
            <person name="Alvarado L."/>
            <person name="Chapman S.B."/>
            <person name="Gainer-Dewar J."/>
            <person name="Goldberg J."/>
            <person name="Griggs A."/>
            <person name="Gujja S."/>
            <person name="Hansen M."/>
            <person name="Howarth C."/>
            <person name="Imamovic A."/>
            <person name="Ireland A."/>
            <person name="Larimer J."/>
            <person name="McCowan C."/>
            <person name="Murphy C."/>
            <person name="Pearson M."/>
            <person name="Poon T.W."/>
            <person name="Priest M."/>
            <person name="Roberts A."/>
            <person name="Saif S."/>
            <person name="Shea T."/>
            <person name="Sykes S."/>
            <person name="Wortman J."/>
            <person name="Nusbaum C."/>
            <person name="Birren B."/>
        </authorList>
    </citation>
    <scope>NUCLEOTIDE SEQUENCE [LARGE SCALE GENOMIC DNA]</scope>
    <source>
        <strain evidence="15">NJM9701</strain>
    </source>
</reference>
<comment type="pathway">
    <text evidence="2">Glycerolipid metabolism; triacylglycerol biosynthesis.</text>
</comment>
<feature type="transmembrane region" description="Helical" evidence="14">
    <location>
        <begin position="45"/>
        <end position="65"/>
    </location>
</feature>
<dbReference type="RefSeq" id="XP_008870787.1">
    <property type="nucleotide sequence ID" value="XM_008872565.1"/>
</dbReference>
<evidence type="ECO:0000256" key="12">
    <source>
        <dbReference type="ARBA" id="ARBA00023136"/>
    </source>
</evidence>
<keyword evidence="6 14" id="KW-0808">Transferase</keyword>
<name>A0A024U419_9STRA</name>
<proteinExistence type="inferred from homology"/>
<sequence length="368" mass="42172">MVLPTPPELTPEKEPVLRVHPPHNFPRILPRGLVPLVEFTVVNGVTHGLFIALLALIGIIAWIYYHGFWYVNAAIVVAYMPTYFNGASDKVLPSQGSLNWDAIRTHRFWHIVQRHFRLECVRVNRLNRTNRYFFGLHSNTSTSRSGSLSRCGGMWAALFPDHPTRTLVSTPYFYIPFLRDLLLWLGCVEATEGVAHEALHNGVSLLQCLYDVRIDQREAMDRTNDAFLVVDPQSQLSLTFVRIAMMHGVSLVPVLALDTSHRDNSTPTSHWSALLPRCLVQLIEVYSSVDRVRTRPKANVVVVFGSPIPVWIPHQEPIFCPQLRPHRRWRQVERNAHPSQDEVQEVHAVYVEHLRDLFVACQRLHQES</sequence>
<accession>A0A024U419</accession>
<evidence type="ECO:0000256" key="10">
    <source>
        <dbReference type="ARBA" id="ARBA00022989"/>
    </source>
</evidence>
<keyword evidence="11" id="KW-0443">Lipid metabolism</keyword>
<dbReference type="Pfam" id="PF03982">
    <property type="entry name" value="DAGAT"/>
    <property type="match status" value="1"/>
</dbReference>
<comment type="pathway">
    <text evidence="3">Lipid metabolism.</text>
</comment>
<evidence type="ECO:0000256" key="8">
    <source>
        <dbReference type="ARBA" id="ARBA00022798"/>
    </source>
</evidence>
<comment type="subcellular location">
    <subcellularLocation>
        <location evidence="1 14">Endoplasmic reticulum membrane</location>
        <topology evidence="1 14">Multi-pass membrane protein</topology>
    </subcellularLocation>
</comment>
<comment type="caution">
    <text evidence="14">Lacks conserved residue(s) required for the propagation of feature annotation.</text>
</comment>
<evidence type="ECO:0000256" key="5">
    <source>
        <dbReference type="ARBA" id="ARBA00022516"/>
    </source>
</evidence>
<keyword evidence="9 14" id="KW-0256">Endoplasmic reticulum</keyword>
<dbReference type="GO" id="GO:0004144">
    <property type="term" value="F:diacylglycerol O-acyltransferase activity"/>
    <property type="evidence" value="ECO:0007669"/>
    <property type="project" value="TreeGrafter"/>
</dbReference>
<dbReference type="eggNOG" id="KOG0831">
    <property type="taxonomic scope" value="Eukaryota"/>
</dbReference>
<evidence type="ECO:0000256" key="3">
    <source>
        <dbReference type="ARBA" id="ARBA00005189"/>
    </source>
</evidence>
<evidence type="ECO:0000256" key="14">
    <source>
        <dbReference type="RuleBase" id="RU367023"/>
    </source>
</evidence>